<dbReference type="Gene3D" id="1.10.4030.10">
    <property type="entry name" value="Porin chaperone SurA, peptide-binding domain"/>
    <property type="match status" value="1"/>
</dbReference>
<feature type="transmembrane region" description="Helical" evidence="2">
    <location>
        <begin position="12"/>
        <end position="28"/>
    </location>
</feature>
<evidence type="ECO:0000259" key="3">
    <source>
        <dbReference type="PROSITE" id="PS50198"/>
    </source>
</evidence>
<dbReference type="AlphaFoldDB" id="A0A2A5CHF0"/>
<name>A0A2A5CHF0_9GAMM</name>
<dbReference type="InterPro" id="IPR027304">
    <property type="entry name" value="Trigger_fact/SurA_dom_sf"/>
</dbReference>
<dbReference type="PROSITE" id="PS50198">
    <property type="entry name" value="PPIC_PPIASE_2"/>
    <property type="match status" value="1"/>
</dbReference>
<keyword evidence="1" id="KW-0697">Rotamase</keyword>
<protein>
    <recommendedName>
        <fullName evidence="3">PpiC domain-containing protein</fullName>
    </recommendedName>
</protein>
<keyword evidence="2" id="KW-1133">Transmembrane helix</keyword>
<dbReference type="EMBL" id="NVWI01000002">
    <property type="protein sequence ID" value="PCJ42921.1"/>
    <property type="molecule type" value="Genomic_DNA"/>
</dbReference>
<keyword evidence="2" id="KW-0472">Membrane</keyword>
<evidence type="ECO:0000313" key="5">
    <source>
        <dbReference type="Proteomes" id="UP000228987"/>
    </source>
</evidence>
<keyword evidence="1" id="KW-0413">Isomerase</keyword>
<dbReference type="Gene3D" id="3.10.50.40">
    <property type="match status" value="1"/>
</dbReference>
<dbReference type="Pfam" id="PF13145">
    <property type="entry name" value="Rotamase_2"/>
    <property type="match status" value="1"/>
</dbReference>
<evidence type="ECO:0000256" key="1">
    <source>
        <dbReference type="PROSITE-ProRule" id="PRU00278"/>
    </source>
</evidence>
<reference evidence="5" key="1">
    <citation type="submission" date="2017-08" db="EMBL/GenBank/DDBJ databases">
        <title>A dynamic microbial community with high functional redundancy inhabits the cold, oxic subseafloor aquifer.</title>
        <authorList>
            <person name="Tully B.J."/>
            <person name="Wheat C.G."/>
            <person name="Glazer B.T."/>
            <person name="Huber J.A."/>
        </authorList>
    </citation>
    <scope>NUCLEOTIDE SEQUENCE [LARGE SCALE GENOMIC DNA]</scope>
</reference>
<dbReference type="SUPFAM" id="SSF109998">
    <property type="entry name" value="Triger factor/SurA peptide-binding domain-like"/>
    <property type="match status" value="1"/>
</dbReference>
<keyword evidence="2" id="KW-0812">Transmembrane</keyword>
<evidence type="ECO:0000256" key="2">
    <source>
        <dbReference type="SAM" id="Phobius"/>
    </source>
</evidence>
<gene>
    <name evidence="4" type="ORF">COA71_05350</name>
</gene>
<dbReference type="InterPro" id="IPR046357">
    <property type="entry name" value="PPIase_dom_sf"/>
</dbReference>
<feature type="domain" description="PpiC" evidence="3">
    <location>
        <begin position="146"/>
        <end position="246"/>
    </location>
</feature>
<dbReference type="Proteomes" id="UP000228987">
    <property type="component" value="Unassembled WGS sequence"/>
</dbReference>
<dbReference type="InterPro" id="IPR000297">
    <property type="entry name" value="PPIase_PpiC"/>
</dbReference>
<accession>A0A2A5CHF0</accession>
<sequence>MTAIQTTLKQPLLHFVVIGVLLFLFFSFNDTSDEAVDESIITVDRATLLSYMQYQANAFNEEFFSQQLDSMDESQRGLLIEGYYREEALYREALAMGMDEGDYNIKQRMVEKLVFLLQGTVASVPQATEQDIERYYADNVAIYRRPASYSFTHVFVNDREHSDEGRARAEGLLEELSVNNVDFFGTADYGDTFPYLQNYVRRSRDFIRNNFDDEFANWLDSIDVQDGVWQGPVESPLGFHVLMLSNRFPAEVPILETIRDRVVEDYYIDSQYLLRREAETNLVEKYQLEVGEL</sequence>
<organism evidence="4 5">
    <name type="scientific">SAR86 cluster bacterium</name>
    <dbReference type="NCBI Taxonomy" id="2030880"/>
    <lineage>
        <taxon>Bacteria</taxon>
        <taxon>Pseudomonadati</taxon>
        <taxon>Pseudomonadota</taxon>
        <taxon>Gammaproteobacteria</taxon>
        <taxon>SAR86 cluster</taxon>
    </lineage>
</organism>
<evidence type="ECO:0000313" key="4">
    <source>
        <dbReference type="EMBL" id="PCJ42921.1"/>
    </source>
</evidence>
<dbReference type="GO" id="GO:0003755">
    <property type="term" value="F:peptidyl-prolyl cis-trans isomerase activity"/>
    <property type="evidence" value="ECO:0007669"/>
    <property type="project" value="UniProtKB-KW"/>
</dbReference>
<comment type="caution">
    <text evidence="4">The sequence shown here is derived from an EMBL/GenBank/DDBJ whole genome shotgun (WGS) entry which is preliminary data.</text>
</comment>
<proteinExistence type="predicted"/>